<gene>
    <name evidence="5" type="ORF">S01H1_24773</name>
</gene>
<dbReference type="InterPro" id="IPR029478">
    <property type="entry name" value="TM1586_NiRdase"/>
</dbReference>
<dbReference type="InterPro" id="IPR000415">
    <property type="entry name" value="Nitroreductase-like"/>
</dbReference>
<feature type="domain" description="Putative nitroreductase TM1586" evidence="4">
    <location>
        <begin position="103"/>
        <end position="169"/>
    </location>
</feature>
<evidence type="ECO:0000313" key="5">
    <source>
        <dbReference type="EMBL" id="GAF98056.1"/>
    </source>
</evidence>
<comment type="caution">
    <text evidence="5">The sequence shown here is derived from an EMBL/GenBank/DDBJ whole genome shotgun (WGS) entry which is preliminary data.</text>
</comment>
<dbReference type="EMBL" id="BARS01014915">
    <property type="protein sequence ID" value="GAF98056.1"/>
    <property type="molecule type" value="Genomic_DNA"/>
</dbReference>
<dbReference type="CDD" id="cd02139">
    <property type="entry name" value="nitroreductase"/>
    <property type="match status" value="1"/>
</dbReference>
<dbReference type="GO" id="GO:0016491">
    <property type="term" value="F:oxidoreductase activity"/>
    <property type="evidence" value="ECO:0007669"/>
    <property type="project" value="UniProtKB-KW"/>
</dbReference>
<dbReference type="Gene3D" id="3.40.109.10">
    <property type="entry name" value="NADH Oxidase"/>
    <property type="match status" value="1"/>
</dbReference>
<protein>
    <recommendedName>
        <fullName evidence="6">Nitroreductase domain-containing protein</fullName>
    </recommendedName>
</protein>
<sequence length="173" mass="19285">GEMEVFEAIQQRRSVRSYQDREVEEGKLKQVLEAGRLAPSARNLQEWKFVVVRDKELRRQLVEAANGQQFVGQAPVVIAACAPEHEHVMSCGHPSHLIDVAIAIDHMTLAARELGLGTCWIGAFNQQKVRDVLGIPESVEVVELLALGYPADWPGAKPRKGFDEIVSYDTWQG</sequence>
<evidence type="ECO:0000259" key="3">
    <source>
        <dbReference type="Pfam" id="PF00881"/>
    </source>
</evidence>
<dbReference type="Pfam" id="PF00881">
    <property type="entry name" value="Nitroreductase"/>
    <property type="match status" value="1"/>
</dbReference>
<dbReference type="PANTHER" id="PTHR43673:SF10">
    <property type="entry name" value="NADH DEHYDROGENASE_NAD(P)H NITROREDUCTASE XCC3605-RELATED"/>
    <property type="match status" value="1"/>
</dbReference>
<proteinExistence type="inferred from homology"/>
<dbReference type="PANTHER" id="PTHR43673">
    <property type="entry name" value="NAD(P)H NITROREDUCTASE YDGI-RELATED"/>
    <property type="match status" value="1"/>
</dbReference>
<feature type="non-terminal residue" evidence="5">
    <location>
        <position position="1"/>
    </location>
</feature>
<dbReference type="InterPro" id="IPR029479">
    <property type="entry name" value="Nitroreductase"/>
</dbReference>
<reference evidence="5" key="1">
    <citation type="journal article" date="2014" name="Front. Microbiol.">
        <title>High frequency of phylogenetically diverse reductive dehalogenase-homologous genes in deep subseafloor sedimentary metagenomes.</title>
        <authorList>
            <person name="Kawai M."/>
            <person name="Futagami T."/>
            <person name="Toyoda A."/>
            <person name="Takaki Y."/>
            <person name="Nishi S."/>
            <person name="Hori S."/>
            <person name="Arai W."/>
            <person name="Tsubouchi T."/>
            <person name="Morono Y."/>
            <person name="Uchiyama I."/>
            <person name="Ito T."/>
            <person name="Fujiyama A."/>
            <person name="Inagaki F."/>
            <person name="Takami H."/>
        </authorList>
    </citation>
    <scope>NUCLEOTIDE SEQUENCE</scope>
    <source>
        <strain evidence="5">Expedition CK06-06</strain>
    </source>
</reference>
<accession>X0UFI0</accession>
<organism evidence="5">
    <name type="scientific">marine sediment metagenome</name>
    <dbReference type="NCBI Taxonomy" id="412755"/>
    <lineage>
        <taxon>unclassified sequences</taxon>
        <taxon>metagenomes</taxon>
        <taxon>ecological metagenomes</taxon>
    </lineage>
</organism>
<evidence type="ECO:0000256" key="1">
    <source>
        <dbReference type="ARBA" id="ARBA00007118"/>
    </source>
</evidence>
<dbReference type="SUPFAM" id="SSF55469">
    <property type="entry name" value="FMN-dependent nitroreductase-like"/>
    <property type="match status" value="1"/>
</dbReference>
<evidence type="ECO:0000256" key="2">
    <source>
        <dbReference type="ARBA" id="ARBA00023002"/>
    </source>
</evidence>
<keyword evidence="2" id="KW-0560">Oxidoreductase</keyword>
<evidence type="ECO:0000259" key="4">
    <source>
        <dbReference type="Pfam" id="PF14512"/>
    </source>
</evidence>
<feature type="domain" description="Nitroreductase" evidence="3">
    <location>
        <begin position="9"/>
        <end position="77"/>
    </location>
</feature>
<comment type="similarity">
    <text evidence="1">Belongs to the nitroreductase family.</text>
</comment>
<dbReference type="Pfam" id="PF14512">
    <property type="entry name" value="TM1586_NiRdase"/>
    <property type="match status" value="1"/>
</dbReference>
<evidence type="ECO:0008006" key="6">
    <source>
        <dbReference type="Google" id="ProtNLM"/>
    </source>
</evidence>
<dbReference type="AlphaFoldDB" id="X0UFI0"/>
<name>X0UFI0_9ZZZZ</name>